<dbReference type="InterPro" id="IPR013783">
    <property type="entry name" value="Ig-like_fold"/>
</dbReference>
<dbReference type="InterPro" id="IPR055354">
    <property type="entry name" value="DUF7507"/>
</dbReference>
<dbReference type="Proteomes" id="UP000824037">
    <property type="component" value="Unassembled WGS sequence"/>
</dbReference>
<reference evidence="4" key="1">
    <citation type="journal article" date="2021" name="PeerJ">
        <title>Extensive microbial diversity within the chicken gut microbiome revealed by metagenomics and culture.</title>
        <authorList>
            <person name="Gilroy R."/>
            <person name="Ravi A."/>
            <person name="Getino M."/>
            <person name="Pursley I."/>
            <person name="Horton D.L."/>
            <person name="Alikhan N.F."/>
            <person name="Baker D."/>
            <person name="Gharbi K."/>
            <person name="Hall N."/>
            <person name="Watson M."/>
            <person name="Adriaenssens E.M."/>
            <person name="Foster-Nyarko E."/>
            <person name="Jarju S."/>
            <person name="Secka A."/>
            <person name="Antonio M."/>
            <person name="Oren A."/>
            <person name="Chaudhuri R.R."/>
            <person name="La Ragione R."/>
            <person name="Hildebrand F."/>
            <person name="Pallen M.J."/>
        </authorList>
    </citation>
    <scope>NUCLEOTIDE SEQUENCE</scope>
    <source>
        <strain evidence="4">ChiGjej4B4-7305</strain>
    </source>
</reference>
<dbReference type="InterPro" id="IPR036465">
    <property type="entry name" value="vWFA_dom_sf"/>
</dbReference>
<feature type="chain" id="PRO_5038539692" evidence="2">
    <location>
        <begin position="43"/>
        <end position="895"/>
    </location>
</feature>
<dbReference type="InterPro" id="IPR002035">
    <property type="entry name" value="VWF_A"/>
</dbReference>
<feature type="region of interest" description="Disordered" evidence="1">
    <location>
        <begin position="36"/>
        <end position="128"/>
    </location>
</feature>
<dbReference type="SMART" id="SM00327">
    <property type="entry name" value="VWA"/>
    <property type="match status" value="1"/>
</dbReference>
<feature type="compositionally biased region" description="Low complexity" evidence="1">
    <location>
        <begin position="36"/>
        <end position="47"/>
    </location>
</feature>
<accession>A0A9D2EFL8</accession>
<feature type="region of interest" description="Disordered" evidence="1">
    <location>
        <begin position="252"/>
        <end position="306"/>
    </location>
</feature>
<proteinExistence type="predicted"/>
<dbReference type="CDD" id="cd00198">
    <property type="entry name" value="vWFA"/>
    <property type="match status" value="1"/>
</dbReference>
<dbReference type="Gene3D" id="2.60.40.10">
    <property type="entry name" value="Immunoglobulins"/>
    <property type="match status" value="1"/>
</dbReference>
<evidence type="ECO:0000259" key="3">
    <source>
        <dbReference type="PROSITE" id="PS50234"/>
    </source>
</evidence>
<gene>
    <name evidence="4" type="ORF">H9815_12255</name>
</gene>
<evidence type="ECO:0000256" key="2">
    <source>
        <dbReference type="SAM" id="SignalP"/>
    </source>
</evidence>
<dbReference type="GO" id="GO:0005975">
    <property type="term" value="P:carbohydrate metabolic process"/>
    <property type="evidence" value="ECO:0007669"/>
    <property type="project" value="UniProtKB-ARBA"/>
</dbReference>
<dbReference type="Pfam" id="PF24346">
    <property type="entry name" value="DUF7507"/>
    <property type="match status" value="1"/>
</dbReference>
<feature type="domain" description="VWFA" evidence="3">
    <location>
        <begin position="488"/>
        <end position="678"/>
    </location>
</feature>
<evidence type="ECO:0000313" key="5">
    <source>
        <dbReference type="Proteomes" id="UP000824037"/>
    </source>
</evidence>
<name>A0A9D2EFL8_9MICO</name>
<evidence type="ECO:0000256" key="1">
    <source>
        <dbReference type="SAM" id="MobiDB-lite"/>
    </source>
</evidence>
<dbReference type="AlphaFoldDB" id="A0A9D2EFL8"/>
<dbReference type="Gene3D" id="3.40.50.410">
    <property type="entry name" value="von Willebrand factor, type A domain"/>
    <property type="match status" value="1"/>
</dbReference>
<sequence>MRHVSRHARSVRRSTGWASSVAALGAALLVVGLTSPASSADAAPEDSAILEQDAGGSNGQDVGDAQSSTIQDQPAAAVEPGNGDQPAAPAGEGDTAEAASTESPENASTNDGDAEPSGSDEAEAPVEPAEELALSTLNIEVTDEAGTAVPGVGFELWQESGASTGLQRSGGGDIRTAFDCATAGDGTCTAGTDASGVAQLEPGTYYWVQTSTPDGYQPPADGDEPAGTATITEDEAGTELEPTEVTLVAVEDEGDEAADDEVVDEDTATEDTAGEAGTTSEQSDAPAALSSEDGAMTPMSVPNPTSNAGTAVINVNVGGLRTGSTSVSGLAGVTLRLHTGGSGGPGNPVNEDWAECVSDSDGDCSFTVPETQPEISHQGQCIRWFIVCLEYERVVTQHEGENRDARFWVVQESAPTGWYANDDLVVGTATNNYDSDYVFRTGSQLRAGQTYQSGSHFMATSGNQTSSGIWQNSVANPQLPQTCSDGLNVALILDRSGSVGNAGAMGDLKDSAKSFVDALVGTNSSVALYSFAGGASREMALTPVDGNVSTFHSVINGYSSNGGTNWDQGIWRVANDNADYDLAIMVTDGLPTFSGPNETGPGSNTRFIEAEQAIFSANALKNQGTRVLAVGVGDGISGSPANLAAVSGPTGYAPGGSANNADYFQASWSALQPLLSEIALGATCQATIDVTKFTQTYGSTTWDETPGWAFDAAQQTGPDSFASIGDGVTGSDGSVEFTVQFDTMNATTTVRLTEVPSEAQQDLGWELVADRVQCTVNDSPVDVEVNASGLSLTITDIGVNDSVSCDFYNRQVLTPDLEVVKQGWDAQENEITSGSSVVSGTVVTWTYEVTNTGETVLHDIVVVDDQVGTATCPTTTLPPGESMTCTASGPVTALP</sequence>
<keyword evidence="2" id="KW-0732">Signal</keyword>
<protein>
    <submittedName>
        <fullName evidence="4">VWA domain-containing protein</fullName>
    </submittedName>
</protein>
<feature type="compositionally biased region" description="Polar residues" evidence="1">
    <location>
        <begin position="98"/>
        <end position="111"/>
    </location>
</feature>
<dbReference type="PROSITE" id="PS50234">
    <property type="entry name" value="VWFA"/>
    <property type="match status" value="1"/>
</dbReference>
<feature type="compositionally biased region" description="Acidic residues" evidence="1">
    <location>
        <begin position="252"/>
        <end position="273"/>
    </location>
</feature>
<dbReference type="Pfam" id="PF00092">
    <property type="entry name" value="VWA"/>
    <property type="match status" value="1"/>
</dbReference>
<dbReference type="EMBL" id="DXBY01000210">
    <property type="protein sequence ID" value="HIZ36543.1"/>
    <property type="molecule type" value="Genomic_DNA"/>
</dbReference>
<feature type="signal peptide" evidence="2">
    <location>
        <begin position="1"/>
        <end position="42"/>
    </location>
</feature>
<feature type="region of interest" description="Disordered" evidence="1">
    <location>
        <begin position="213"/>
        <end position="239"/>
    </location>
</feature>
<evidence type="ECO:0000313" key="4">
    <source>
        <dbReference type="EMBL" id="HIZ36543.1"/>
    </source>
</evidence>
<reference evidence="4" key="2">
    <citation type="submission" date="2021-04" db="EMBL/GenBank/DDBJ databases">
        <authorList>
            <person name="Gilroy R."/>
        </authorList>
    </citation>
    <scope>NUCLEOTIDE SEQUENCE</scope>
    <source>
        <strain evidence="4">ChiGjej4B4-7305</strain>
    </source>
</reference>
<feature type="compositionally biased region" description="Acidic residues" evidence="1">
    <location>
        <begin position="112"/>
        <end position="128"/>
    </location>
</feature>
<dbReference type="SUPFAM" id="SSF53300">
    <property type="entry name" value="vWA-like"/>
    <property type="match status" value="1"/>
</dbReference>
<comment type="caution">
    <text evidence="4">The sequence shown here is derived from an EMBL/GenBank/DDBJ whole genome shotgun (WGS) entry which is preliminary data.</text>
</comment>
<organism evidence="4 5">
    <name type="scientific">Candidatus Ruania gallistercoris</name>
    <dbReference type="NCBI Taxonomy" id="2838746"/>
    <lineage>
        <taxon>Bacteria</taxon>
        <taxon>Bacillati</taxon>
        <taxon>Actinomycetota</taxon>
        <taxon>Actinomycetes</taxon>
        <taxon>Micrococcales</taxon>
        <taxon>Ruaniaceae</taxon>
        <taxon>Ruania</taxon>
    </lineage>
</organism>